<dbReference type="PROSITE" id="PS51379">
    <property type="entry name" value="4FE4S_FER_2"/>
    <property type="match status" value="1"/>
</dbReference>
<evidence type="ECO:0000256" key="5">
    <source>
        <dbReference type="SAM" id="MobiDB-lite"/>
    </source>
</evidence>
<dbReference type="Gene3D" id="3.30.70.2740">
    <property type="match status" value="1"/>
</dbReference>
<accession>A0A3B1E332</accession>
<dbReference type="AlphaFoldDB" id="A0A3B1E332"/>
<dbReference type="InterPro" id="IPR004113">
    <property type="entry name" value="FAD-bd_oxidored_4_C"/>
</dbReference>
<feature type="domain" description="4Fe-4S ferredoxin-type" evidence="6">
    <location>
        <begin position="699"/>
        <end position="730"/>
    </location>
</feature>
<reference evidence="8" key="1">
    <citation type="submission" date="2018-06" db="EMBL/GenBank/DDBJ databases">
        <authorList>
            <person name="Zhirakovskaya E."/>
        </authorList>
    </citation>
    <scope>NUCLEOTIDE SEQUENCE</scope>
</reference>
<feature type="region of interest" description="Disordered" evidence="5">
    <location>
        <begin position="199"/>
        <end position="224"/>
    </location>
</feature>
<keyword evidence="4" id="KW-0560">Oxidoreductase</keyword>
<dbReference type="InterPro" id="IPR017896">
    <property type="entry name" value="4Fe4S_Fe-S-bd"/>
</dbReference>
<keyword evidence="3" id="KW-0274">FAD</keyword>
<comment type="cofactor">
    <cofactor evidence="1">
        <name>FAD</name>
        <dbReference type="ChEBI" id="CHEBI:57692"/>
    </cofactor>
</comment>
<feature type="domain" description="FAD-binding PCMH-type" evidence="7">
    <location>
        <begin position="53"/>
        <end position="302"/>
    </location>
</feature>
<name>A0A3B1E332_9ZZZZ</name>
<dbReference type="GO" id="GO:0071949">
    <property type="term" value="F:FAD binding"/>
    <property type="evidence" value="ECO:0007669"/>
    <property type="project" value="InterPro"/>
</dbReference>
<dbReference type="InterPro" id="IPR016171">
    <property type="entry name" value="Vanillyl_alc_oxidase_C-sub2"/>
</dbReference>
<evidence type="ECO:0000313" key="8">
    <source>
        <dbReference type="EMBL" id="VAX39935.1"/>
    </source>
</evidence>
<dbReference type="GO" id="GO:1903457">
    <property type="term" value="P:lactate catabolic process"/>
    <property type="evidence" value="ECO:0007669"/>
    <property type="project" value="TreeGrafter"/>
</dbReference>
<dbReference type="InterPro" id="IPR006094">
    <property type="entry name" value="Oxid_FAD_bind_N"/>
</dbReference>
<dbReference type="InterPro" id="IPR036318">
    <property type="entry name" value="FAD-bd_PCMH-like_sf"/>
</dbReference>
<dbReference type="GO" id="GO:0004458">
    <property type="term" value="F:D-lactate dehydrogenase (cytochrome) activity"/>
    <property type="evidence" value="ECO:0007669"/>
    <property type="project" value="TreeGrafter"/>
</dbReference>
<dbReference type="PANTHER" id="PTHR11748:SF119">
    <property type="entry name" value="D-2-HYDROXYGLUTARATE DEHYDROGENASE"/>
    <property type="match status" value="1"/>
</dbReference>
<dbReference type="SUPFAM" id="SSF46548">
    <property type="entry name" value="alpha-helical ferredoxin"/>
    <property type="match status" value="1"/>
</dbReference>
<dbReference type="Pfam" id="PF02913">
    <property type="entry name" value="FAD-oxidase_C"/>
    <property type="match status" value="1"/>
</dbReference>
<dbReference type="GO" id="GO:0008720">
    <property type="term" value="F:D-lactate dehydrogenase (NAD+) activity"/>
    <property type="evidence" value="ECO:0007669"/>
    <property type="project" value="TreeGrafter"/>
</dbReference>
<dbReference type="SUPFAM" id="SSF56176">
    <property type="entry name" value="FAD-binding/transporter-associated domain-like"/>
    <property type="match status" value="1"/>
</dbReference>
<gene>
    <name evidence="8" type="ORF">MNBD_PLANCTO03-167</name>
</gene>
<dbReference type="EMBL" id="UOGK01000308">
    <property type="protein sequence ID" value="VAX39935.1"/>
    <property type="molecule type" value="Genomic_DNA"/>
</dbReference>
<dbReference type="PROSITE" id="PS00198">
    <property type="entry name" value="4FE4S_FER_1"/>
    <property type="match status" value="1"/>
</dbReference>
<dbReference type="InterPro" id="IPR016164">
    <property type="entry name" value="FAD-linked_Oxase-like_C"/>
</dbReference>
<dbReference type="InterPro" id="IPR016169">
    <property type="entry name" value="FAD-bd_PCMH_sub2"/>
</dbReference>
<evidence type="ECO:0000256" key="3">
    <source>
        <dbReference type="ARBA" id="ARBA00022827"/>
    </source>
</evidence>
<dbReference type="PANTHER" id="PTHR11748">
    <property type="entry name" value="D-LACTATE DEHYDROGENASE"/>
    <property type="match status" value="1"/>
</dbReference>
<evidence type="ECO:0000256" key="2">
    <source>
        <dbReference type="ARBA" id="ARBA00022630"/>
    </source>
</evidence>
<keyword evidence="2" id="KW-0285">Flavoprotein</keyword>
<dbReference type="PROSITE" id="PS51387">
    <property type="entry name" value="FAD_PCMH"/>
    <property type="match status" value="1"/>
</dbReference>
<dbReference type="InterPro" id="IPR017900">
    <property type="entry name" value="4Fe4S_Fe_S_CS"/>
</dbReference>
<evidence type="ECO:0000256" key="4">
    <source>
        <dbReference type="ARBA" id="ARBA00023002"/>
    </source>
</evidence>
<dbReference type="Pfam" id="PF01565">
    <property type="entry name" value="FAD_binding_4"/>
    <property type="match status" value="1"/>
</dbReference>
<dbReference type="SUPFAM" id="SSF55103">
    <property type="entry name" value="FAD-linked oxidases, C-terminal domain"/>
    <property type="match status" value="1"/>
</dbReference>
<evidence type="ECO:0000256" key="1">
    <source>
        <dbReference type="ARBA" id="ARBA00001974"/>
    </source>
</evidence>
<dbReference type="Gene3D" id="1.10.45.10">
    <property type="entry name" value="Vanillyl-alcohol Oxidase, Chain A, domain 4"/>
    <property type="match status" value="1"/>
</dbReference>
<dbReference type="InterPro" id="IPR016166">
    <property type="entry name" value="FAD-bd_PCMH"/>
</dbReference>
<evidence type="ECO:0000259" key="7">
    <source>
        <dbReference type="PROSITE" id="PS51387"/>
    </source>
</evidence>
<sequence length="871" mass="93858">MAKPSRSHPVRHSLPVLDDATQKLARQLREHVVGDIRFGHHDRMLYATDASLYQVEPVGVVIPASIEDAARAVAVCATHGVPMLPRGGGTSLAGQCTNRAVVIDCSRSCCSVLSVDLEAGRCVVEPGVTIDDLNAELAPTGWFFAPDPATSRHACIGGCIGNNAAGARSIRYGRTSENVLAIEACLANGLRVRLGAWKGSAPDGTGPPHDETQGGGYFNSPDRSLSRELSLGVADIVRRHETLIRERYPKTIRRNAGYALDMILAQLDAGTTPEDLDLTPLLCGSEGTLGFTLTAELKLHRIPVARGLAVVAFASVDEAIEAVLPILETRPTAVELLDDKVIALARANREYRRVVELLPQIEGGQTRAVLYVEYTAEREVAELEAGFASLRQIVKSSAITTYTEADAMLCAWALRKAGEPLLHGTASNRKPITFVEDNAVPVERLGEFVRRFRAIVKEHGTDAAFFAHASVGVLHVRPLLDPHSATDREHMHAIAAEVADLAKELGGVMSGEHGDGKVRSPLLERFYGPELMRAFREIKTLFDPENLMNPGNIVEPIGVEPTSRPIESISQRTRINPDNQQLSTPRVWTYFNFAEQHGLSSAVEMCNGAGVCRKKSGGTMCPSYQATLDERHSTRGRGNALRLAITGQLDSETSPVCHGSVSRAPFLPSLLGSQSSKPSHHSIRTADTAVAHRTMWNDPETQKTLDLCLSCKACKSECPSNVDIAKLKAEYLAQGYRERGRVPIGVRLMGSVRSLNKIGSLAPGTVNAAMRSSFGKKLAATLLGIDPRRTLPAFERSLTKQVDRSVARRPADLPTGQPAVVLFGDCFTMYNEPGIGLAAVRLLRAFGYAVGLADAGCCGRAMISQGLLAQA</sequence>
<dbReference type="Gene3D" id="3.30.465.10">
    <property type="match status" value="1"/>
</dbReference>
<evidence type="ECO:0000259" key="6">
    <source>
        <dbReference type="PROSITE" id="PS51379"/>
    </source>
</evidence>
<organism evidence="8">
    <name type="scientific">hydrothermal vent metagenome</name>
    <dbReference type="NCBI Taxonomy" id="652676"/>
    <lineage>
        <taxon>unclassified sequences</taxon>
        <taxon>metagenomes</taxon>
        <taxon>ecological metagenomes</taxon>
    </lineage>
</organism>
<proteinExistence type="predicted"/>
<feature type="non-terminal residue" evidence="8">
    <location>
        <position position="871"/>
    </location>
</feature>
<protein>
    <submittedName>
        <fullName evidence="8">Fe-S protein, homolog of lactate dehydrogenase SO1521</fullName>
    </submittedName>
</protein>